<gene>
    <name evidence="1" type="ORF">NCGR_LOCUS8119</name>
</gene>
<dbReference type="Proteomes" id="UP000604825">
    <property type="component" value="Unassembled WGS sequence"/>
</dbReference>
<evidence type="ECO:0000313" key="2">
    <source>
        <dbReference type="Proteomes" id="UP000604825"/>
    </source>
</evidence>
<reference evidence="1" key="1">
    <citation type="submission" date="2020-10" db="EMBL/GenBank/DDBJ databases">
        <authorList>
            <person name="Han B."/>
            <person name="Lu T."/>
            <person name="Zhao Q."/>
            <person name="Huang X."/>
            <person name="Zhao Y."/>
        </authorList>
    </citation>
    <scope>NUCLEOTIDE SEQUENCE</scope>
</reference>
<dbReference type="EMBL" id="CAJGYO010000002">
    <property type="protein sequence ID" value="CAD6212311.1"/>
    <property type="molecule type" value="Genomic_DNA"/>
</dbReference>
<name>A0A811MU67_9POAL</name>
<accession>A0A811MU67</accession>
<organism evidence="1 2">
    <name type="scientific">Miscanthus lutarioriparius</name>
    <dbReference type="NCBI Taxonomy" id="422564"/>
    <lineage>
        <taxon>Eukaryota</taxon>
        <taxon>Viridiplantae</taxon>
        <taxon>Streptophyta</taxon>
        <taxon>Embryophyta</taxon>
        <taxon>Tracheophyta</taxon>
        <taxon>Spermatophyta</taxon>
        <taxon>Magnoliopsida</taxon>
        <taxon>Liliopsida</taxon>
        <taxon>Poales</taxon>
        <taxon>Poaceae</taxon>
        <taxon>PACMAD clade</taxon>
        <taxon>Panicoideae</taxon>
        <taxon>Andropogonodae</taxon>
        <taxon>Andropogoneae</taxon>
        <taxon>Saccharinae</taxon>
        <taxon>Miscanthus</taxon>
    </lineage>
</organism>
<proteinExistence type="predicted"/>
<dbReference type="AlphaFoldDB" id="A0A811MU67"/>
<evidence type="ECO:0000313" key="1">
    <source>
        <dbReference type="EMBL" id="CAD6212311.1"/>
    </source>
</evidence>
<protein>
    <submittedName>
        <fullName evidence="1">Uncharacterized protein</fullName>
    </submittedName>
</protein>
<keyword evidence="2" id="KW-1185">Reference proteome</keyword>
<comment type="caution">
    <text evidence="1">The sequence shown here is derived from an EMBL/GenBank/DDBJ whole genome shotgun (WGS) entry which is preliminary data.</text>
</comment>
<sequence>MAQLKDEFRHFLVRGVQPLATEDVLASLLRRLSLTVPFFNFFTIDLDGLSFAHHNTERGDK</sequence>